<evidence type="ECO:0000256" key="6">
    <source>
        <dbReference type="ARBA" id="ARBA00023125"/>
    </source>
</evidence>
<dbReference type="RefSeq" id="WP_265383789.1">
    <property type="nucleotide sequence ID" value="NZ_CP110615.1"/>
</dbReference>
<keyword evidence="2" id="KW-0227">DNA damage</keyword>
<dbReference type="Pfam" id="PF00271">
    <property type="entry name" value="Helicase_C"/>
    <property type="match status" value="1"/>
</dbReference>
<name>A0ABY6P203_9NOCA</name>
<keyword evidence="7" id="KW-0234">DNA repair</keyword>
<dbReference type="EMBL" id="CP110615">
    <property type="protein sequence ID" value="UZJ25685.1"/>
    <property type="molecule type" value="Genomic_DNA"/>
</dbReference>
<dbReference type="InterPro" id="IPR014001">
    <property type="entry name" value="Helicase_ATP-bd"/>
</dbReference>
<dbReference type="CDD" id="cd04488">
    <property type="entry name" value="RecG_wedge_OBF"/>
    <property type="match status" value="1"/>
</dbReference>
<dbReference type="SUPFAM" id="SSF50249">
    <property type="entry name" value="Nucleic acid-binding proteins"/>
    <property type="match status" value="1"/>
</dbReference>
<dbReference type="InterPro" id="IPR033454">
    <property type="entry name" value="RecG_wedge"/>
</dbReference>
<evidence type="ECO:0000256" key="4">
    <source>
        <dbReference type="ARBA" id="ARBA00022806"/>
    </source>
</evidence>
<dbReference type="Pfam" id="PF19833">
    <property type="entry name" value="RecG_dom3_C"/>
    <property type="match status" value="1"/>
</dbReference>
<reference evidence="11" key="1">
    <citation type="submission" date="2022-10" db="EMBL/GenBank/DDBJ databases">
        <title>Rhodococcus sp.75.</title>
        <authorList>
            <person name="Sun M."/>
        </authorList>
    </citation>
    <scope>NUCLEOTIDE SEQUENCE</scope>
    <source>
        <strain evidence="11">75</strain>
    </source>
</reference>
<dbReference type="Pfam" id="PF17191">
    <property type="entry name" value="RecG_wedge"/>
    <property type="match status" value="1"/>
</dbReference>
<keyword evidence="4 11" id="KW-0347">Helicase</keyword>
<accession>A0ABY6P203</accession>
<dbReference type="PANTHER" id="PTHR47964">
    <property type="entry name" value="ATP-DEPENDENT DNA HELICASE HOMOLOG RECG, CHLOROPLASTIC"/>
    <property type="match status" value="1"/>
</dbReference>
<organism evidence="11 12">
    <name type="scientific">Rhodococcus antarcticus</name>
    <dbReference type="NCBI Taxonomy" id="2987751"/>
    <lineage>
        <taxon>Bacteria</taxon>
        <taxon>Bacillati</taxon>
        <taxon>Actinomycetota</taxon>
        <taxon>Actinomycetes</taxon>
        <taxon>Mycobacteriales</taxon>
        <taxon>Nocardiaceae</taxon>
        <taxon>Rhodococcus</taxon>
    </lineage>
</organism>
<evidence type="ECO:0000259" key="10">
    <source>
        <dbReference type="PROSITE" id="PS51194"/>
    </source>
</evidence>
<dbReference type="CDD" id="cd17992">
    <property type="entry name" value="DEXHc_RecG"/>
    <property type="match status" value="1"/>
</dbReference>
<dbReference type="InterPro" id="IPR047112">
    <property type="entry name" value="RecG/Mfd"/>
</dbReference>
<sequence>MAALADGLEGVVGAKAAKALSTALDLQTVGDLLRHYPRRYVERGKMTVLGGLEVDEHVTVLARVATITSRRMQNRPGTIQELVITDGRGELRCTFFSRPYLLQQLPAGTEALFAGQVSQYRRTLQLTHPDFRVLPGHDDAPDAATAAEIADFARPLISIYPATAKLPSWDVSACVRQVLAVLDPQDDPLPAALRAELGLVGLEAALRGVHRPDRLEDVEAASERLRFDEAMALQLVLAQRRHADSVRVAPACPPVADGVAAAFEHALPFPLTDGQLTVGAELSADLSRTRPMSRLLQGEVGSGKTVVALRAMLAVVDAGRQAAMLAPTEVLAAQHARSLRAMLGPLGRAGELDGAERATRVTLLTGSMPTAAKRQALLDIVTGDAGIVIGTHALIQDRVSFLDLGLVVVDEQHRFGVEQRDRLRDRGRDGATPHLLVMTATPIPRTVAMTVFGDLEVSTLRELPRGRAPIASSVVPVAEKPAWLDRAWARITEEVAAGRQAYVVCSRIGADDPQEEAENESPTRPVLELAEELAAGPLAHLRLEVLHGRMPGEEKDAVMQAFAAGEIDVLVATTVIEVGVDVPNATTMVVMDAERFGVSQLHQLRGRVGRGGHAGLCLLHTTSPAGAASRERLAAVAATSDGFSLAQLDLAQRREGDVLGVAQSGTRSTLRMLSLLRDGDVIASARVQAALVVDADPTLALHPGLAGMVTSALDGDRVDYLEKA</sequence>
<dbReference type="InterPro" id="IPR001650">
    <property type="entry name" value="Helicase_C-like"/>
</dbReference>
<evidence type="ECO:0000256" key="5">
    <source>
        <dbReference type="ARBA" id="ARBA00022840"/>
    </source>
</evidence>
<dbReference type="InterPro" id="IPR027417">
    <property type="entry name" value="P-loop_NTPase"/>
</dbReference>
<evidence type="ECO:0000256" key="7">
    <source>
        <dbReference type="ARBA" id="ARBA00023204"/>
    </source>
</evidence>
<keyword evidence="1" id="KW-0547">Nucleotide-binding</keyword>
<evidence type="ECO:0000256" key="1">
    <source>
        <dbReference type="ARBA" id="ARBA00022741"/>
    </source>
</evidence>
<evidence type="ECO:0000313" key="11">
    <source>
        <dbReference type="EMBL" id="UZJ25685.1"/>
    </source>
</evidence>
<dbReference type="Pfam" id="PF00270">
    <property type="entry name" value="DEAD"/>
    <property type="match status" value="1"/>
</dbReference>
<keyword evidence="3 11" id="KW-0378">Hydrolase</keyword>
<evidence type="ECO:0000259" key="9">
    <source>
        <dbReference type="PROSITE" id="PS51192"/>
    </source>
</evidence>
<dbReference type="Gene3D" id="3.40.50.300">
    <property type="entry name" value="P-loop containing nucleotide triphosphate hydrolases"/>
    <property type="match status" value="2"/>
</dbReference>
<evidence type="ECO:0000256" key="3">
    <source>
        <dbReference type="ARBA" id="ARBA00022801"/>
    </source>
</evidence>
<protein>
    <recommendedName>
        <fullName evidence="8">Probable DNA 3'-5' helicase RecG</fullName>
    </recommendedName>
</protein>
<dbReference type="InterPro" id="IPR045562">
    <property type="entry name" value="RecG_dom3_C"/>
</dbReference>
<evidence type="ECO:0000256" key="8">
    <source>
        <dbReference type="ARBA" id="ARBA00049819"/>
    </source>
</evidence>
<keyword evidence="12" id="KW-1185">Reference proteome</keyword>
<evidence type="ECO:0000313" key="12">
    <source>
        <dbReference type="Proteomes" id="UP001164965"/>
    </source>
</evidence>
<evidence type="ECO:0000256" key="2">
    <source>
        <dbReference type="ARBA" id="ARBA00022763"/>
    </source>
</evidence>
<dbReference type="SMART" id="SM00490">
    <property type="entry name" value="HELICc"/>
    <property type="match status" value="1"/>
</dbReference>
<dbReference type="NCBIfam" id="NF008167">
    <property type="entry name" value="PRK10917.2-1"/>
    <property type="match status" value="1"/>
</dbReference>
<dbReference type="GO" id="GO:0016787">
    <property type="term" value="F:hydrolase activity"/>
    <property type="evidence" value="ECO:0007669"/>
    <property type="project" value="UniProtKB-KW"/>
</dbReference>
<keyword evidence="5" id="KW-0067">ATP-binding</keyword>
<dbReference type="InterPro" id="IPR011545">
    <property type="entry name" value="DEAD/DEAH_box_helicase_dom"/>
</dbReference>
<keyword evidence="6" id="KW-0238">DNA-binding</keyword>
<dbReference type="InterPro" id="IPR012340">
    <property type="entry name" value="NA-bd_OB-fold"/>
</dbReference>
<dbReference type="SMART" id="SM00487">
    <property type="entry name" value="DEXDc"/>
    <property type="match status" value="1"/>
</dbReference>
<dbReference type="PANTHER" id="PTHR47964:SF1">
    <property type="entry name" value="ATP-DEPENDENT DNA HELICASE HOMOLOG RECG, CHLOROPLASTIC"/>
    <property type="match status" value="1"/>
</dbReference>
<feature type="domain" description="Helicase ATP-binding" evidence="9">
    <location>
        <begin position="285"/>
        <end position="460"/>
    </location>
</feature>
<dbReference type="GO" id="GO:0003678">
    <property type="term" value="F:DNA helicase activity"/>
    <property type="evidence" value="ECO:0007669"/>
    <property type="project" value="UniProtKB-EC"/>
</dbReference>
<dbReference type="Gene3D" id="2.40.50.140">
    <property type="entry name" value="Nucleic acid-binding proteins"/>
    <property type="match status" value="1"/>
</dbReference>
<dbReference type="Proteomes" id="UP001164965">
    <property type="component" value="Chromosome"/>
</dbReference>
<proteinExistence type="predicted"/>
<dbReference type="PROSITE" id="PS51192">
    <property type="entry name" value="HELICASE_ATP_BIND_1"/>
    <property type="match status" value="1"/>
</dbReference>
<feature type="domain" description="Helicase C-terminal" evidence="10">
    <location>
        <begin position="483"/>
        <end position="656"/>
    </location>
</feature>
<dbReference type="SUPFAM" id="SSF52540">
    <property type="entry name" value="P-loop containing nucleoside triphosphate hydrolases"/>
    <property type="match status" value="2"/>
</dbReference>
<dbReference type="PROSITE" id="PS51194">
    <property type="entry name" value="HELICASE_CTER"/>
    <property type="match status" value="1"/>
</dbReference>
<gene>
    <name evidence="11" type="primary">recG</name>
    <name evidence="11" type="ORF">RHODO2019_04330</name>
</gene>